<keyword evidence="3" id="KW-0170">Cobalt</keyword>
<feature type="binding site" evidence="3">
    <location>
        <position position="376"/>
    </location>
    <ligand>
        <name>Mn(2+)</name>
        <dbReference type="ChEBI" id="CHEBI:29035"/>
    </ligand>
</feature>
<comment type="caution">
    <text evidence="5">The sequence shown here is derived from an EMBL/GenBank/DDBJ whole genome shotgun (WGS) entry which is preliminary data.</text>
</comment>
<keyword evidence="6" id="KW-1185">Reference proteome</keyword>
<evidence type="ECO:0000313" key="5">
    <source>
        <dbReference type="EMBL" id="GGT60429.1"/>
    </source>
</evidence>
<dbReference type="GO" id="GO:0009073">
    <property type="term" value="P:aromatic amino acid family biosynthetic process"/>
    <property type="evidence" value="ECO:0007669"/>
    <property type="project" value="UniProtKB-KW"/>
</dbReference>
<evidence type="ECO:0000256" key="3">
    <source>
        <dbReference type="PIRSR" id="PIRSR602480-1"/>
    </source>
</evidence>
<dbReference type="InterPro" id="IPR002480">
    <property type="entry name" value="DAHP_synth_2"/>
</dbReference>
<keyword evidence="3" id="KW-0104">Cadmium</keyword>
<organism evidence="5 6">
    <name type="scientific">Streptomyces purpureus</name>
    <dbReference type="NCBI Taxonomy" id="1951"/>
    <lineage>
        <taxon>Bacteria</taxon>
        <taxon>Bacillati</taxon>
        <taxon>Actinomycetota</taxon>
        <taxon>Actinomycetes</taxon>
        <taxon>Kitasatosporales</taxon>
        <taxon>Streptomycetaceae</taxon>
        <taxon>Streptomyces</taxon>
    </lineage>
</organism>
<comment type="catalytic activity">
    <reaction evidence="4">
        <text>D-erythrose 4-phosphate + phosphoenolpyruvate + H2O = 7-phospho-2-dehydro-3-deoxy-D-arabino-heptonate + phosphate</text>
        <dbReference type="Rhea" id="RHEA:14717"/>
        <dbReference type="ChEBI" id="CHEBI:15377"/>
        <dbReference type="ChEBI" id="CHEBI:16897"/>
        <dbReference type="ChEBI" id="CHEBI:43474"/>
        <dbReference type="ChEBI" id="CHEBI:58394"/>
        <dbReference type="ChEBI" id="CHEBI:58702"/>
        <dbReference type="EC" id="2.5.1.54"/>
    </reaction>
</comment>
<dbReference type="PANTHER" id="PTHR21337:SF0">
    <property type="entry name" value="PHOSPHO-2-DEHYDRO-3-DEOXYHEPTONATE ALDOLASE"/>
    <property type="match status" value="1"/>
</dbReference>
<comment type="cofactor">
    <cofactor evidence="3">
        <name>Mn(2+)</name>
        <dbReference type="ChEBI" id="CHEBI:29035"/>
    </cofactor>
    <cofactor evidence="3">
        <name>Co(2+)</name>
        <dbReference type="ChEBI" id="CHEBI:48828"/>
    </cofactor>
    <cofactor evidence="3">
        <name>Cd(2+)</name>
        <dbReference type="ChEBI" id="CHEBI:48775"/>
    </cofactor>
    <text evidence="3">Binds 1 divalent cation per subunit. The enzyme is active with manganese, cobalt or cadmium ions.</text>
</comment>
<feature type="binding site" evidence="3">
    <location>
        <position position="349"/>
    </location>
    <ligand>
        <name>Mn(2+)</name>
        <dbReference type="ChEBI" id="CHEBI:29035"/>
    </ligand>
</feature>
<feature type="binding site" evidence="3">
    <location>
        <begin position="222"/>
        <end position="223"/>
    </location>
    <ligand>
        <name>phosphoenolpyruvate</name>
        <dbReference type="ChEBI" id="CHEBI:58702"/>
    </ligand>
</feature>
<dbReference type="AlphaFoldDB" id="A0A918HFB5"/>
<dbReference type="InterPro" id="IPR013785">
    <property type="entry name" value="Aldolase_TIM"/>
</dbReference>
<comment type="pathway">
    <text evidence="4">Metabolic intermediate biosynthesis; chorismate biosynthesis; chorismate from D-erythrose 4-phosphate and phosphoenolpyruvate: step 1/7.</text>
</comment>
<protein>
    <recommendedName>
        <fullName evidence="4">Phospho-2-dehydro-3-deoxyheptonate aldolase</fullName>
        <ecNumber evidence="4">2.5.1.54</ecNumber>
    </recommendedName>
</protein>
<keyword evidence="4" id="KW-0057">Aromatic amino acid biosynthesis</keyword>
<dbReference type="GO" id="GO:0008652">
    <property type="term" value="P:amino acid biosynthetic process"/>
    <property type="evidence" value="ECO:0007669"/>
    <property type="project" value="UniProtKB-KW"/>
</dbReference>
<comment type="similarity">
    <text evidence="1 4">Belongs to the class-II DAHP synthase family.</text>
</comment>
<evidence type="ECO:0000256" key="1">
    <source>
        <dbReference type="ARBA" id="ARBA00008911"/>
    </source>
</evidence>
<keyword evidence="3" id="KW-0464">Manganese</keyword>
<evidence type="ECO:0000256" key="4">
    <source>
        <dbReference type="RuleBase" id="RU363071"/>
    </source>
</evidence>
<feature type="binding site" evidence="3">
    <location>
        <position position="245"/>
    </location>
    <ligand>
        <name>phosphoenolpyruvate</name>
        <dbReference type="ChEBI" id="CHEBI:58702"/>
    </ligand>
</feature>
<feature type="binding site" evidence="3">
    <location>
        <position position="308"/>
    </location>
    <ligand>
        <name>Mn(2+)</name>
        <dbReference type="ChEBI" id="CHEBI:29035"/>
    </ligand>
</feature>
<dbReference type="PANTHER" id="PTHR21337">
    <property type="entry name" value="PHOSPHO-2-DEHYDRO-3-DEOXYHEPTONATE ALDOLASE 1, 2"/>
    <property type="match status" value="1"/>
</dbReference>
<feature type="binding site" evidence="3">
    <location>
        <position position="276"/>
    </location>
    <ligand>
        <name>phosphoenolpyruvate</name>
        <dbReference type="ChEBI" id="CHEBI:58702"/>
    </ligand>
</feature>
<keyword evidence="2 4" id="KW-0808">Transferase</keyword>
<feature type="binding site" evidence="3">
    <location>
        <position position="113"/>
    </location>
    <ligand>
        <name>phosphoenolpyruvate</name>
        <dbReference type="ChEBI" id="CHEBI:58702"/>
    </ligand>
</feature>
<dbReference type="SUPFAM" id="SSF51569">
    <property type="entry name" value="Aldolase"/>
    <property type="match status" value="1"/>
</dbReference>
<accession>A0A918HFB5</accession>
<evidence type="ECO:0000313" key="6">
    <source>
        <dbReference type="Proteomes" id="UP000619486"/>
    </source>
</evidence>
<dbReference type="Gene3D" id="3.20.20.70">
    <property type="entry name" value="Aldolase class I"/>
    <property type="match status" value="1"/>
</dbReference>
<keyword evidence="4" id="KW-0028">Amino-acid biosynthesis</keyword>
<name>A0A918HFB5_9ACTN</name>
<dbReference type="GO" id="GO:0003849">
    <property type="term" value="F:3-deoxy-7-phosphoheptulonate synthase activity"/>
    <property type="evidence" value="ECO:0007669"/>
    <property type="project" value="UniProtKB-EC"/>
</dbReference>
<dbReference type="Pfam" id="PF01474">
    <property type="entry name" value="DAHP_synth_2"/>
    <property type="match status" value="2"/>
</dbReference>
<reference evidence="5" key="2">
    <citation type="submission" date="2020-09" db="EMBL/GenBank/DDBJ databases">
        <authorList>
            <person name="Sun Q."/>
            <person name="Ohkuma M."/>
        </authorList>
    </citation>
    <scope>NUCLEOTIDE SEQUENCE</scope>
    <source>
        <strain evidence="5">JCM 3172</strain>
    </source>
</reference>
<feature type="binding site" evidence="3">
    <location>
        <position position="74"/>
    </location>
    <ligand>
        <name>Mn(2+)</name>
        <dbReference type="ChEBI" id="CHEBI:29035"/>
    </ligand>
</feature>
<proteinExistence type="inferred from homology"/>
<dbReference type="Proteomes" id="UP000619486">
    <property type="component" value="Unassembled WGS sequence"/>
</dbReference>
<dbReference type="EC" id="2.5.1.54" evidence="4"/>
<sequence>MHAPTMHTATTYASLSGLPAAQQPYWPDEAVLEEVERELAALPALTTEDEAVDLMRGMELVARRSALLVQGGDCAERFHEAVPELVRQKVDTLQGLAAIMRAGSRSPTVAVSRIAGQYGKPRSSPFETEDSGRRMPSYCGDAVNDPEFDPTARIPDPRRLVTAYECSTLVLSELRRSWSGRPILERVYASHELLLMPYERPLVREGARGAYSGSAHFGWIGERTRRADGAHIALARTVHNPVGVKLGPTVSPEDAVELSRTLNPEGVPGRLTFIVRFGAKEVDRLLPPVVDAVAREGAPVVWLCDPMHGNGVRVRGHKTRLIEPMRAEVASFIRVLHARGQWPGGLHLELTPDPVTECVSERDEEPSFTDYRSTCDPRLNPEQSADMVSHFLSLL</sequence>
<reference evidence="5" key="1">
    <citation type="journal article" date="2014" name="Int. J. Syst. Evol. Microbiol.">
        <title>Complete genome sequence of Corynebacterium casei LMG S-19264T (=DSM 44701T), isolated from a smear-ripened cheese.</title>
        <authorList>
            <consortium name="US DOE Joint Genome Institute (JGI-PGF)"/>
            <person name="Walter F."/>
            <person name="Albersmeier A."/>
            <person name="Kalinowski J."/>
            <person name="Ruckert C."/>
        </authorList>
    </citation>
    <scope>NUCLEOTIDE SEQUENCE</scope>
    <source>
        <strain evidence="5">JCM 3172</strain>
    </source>
</reference>
<dbReference type="EMBL" id="BMQQ01000036">
    <property type="protein sequence ID" value="GGT60429.1"/>
    <property type="molecule type" value="Genomic_DNA"/>
</dbReference>
<evidence type="ECO:0000256" key="2">
    <source>
        <dbReference type="ARBA" id="ARBA00022679"/>
    </source>
</evidence>
<dbReference type="RefSeq" id="WP_189204963.1">
    <property type="nucleotide sequence ID" value="NZ_BMQQ01000036.1"/>
</dbReference>
<gene>
    <name evidence="5" type="primary">rifH</name>
    <name evidence="5" type="ORF">GCM10014713_62340</name>
</gene>